<feature type="compositionally biased region" description="Polar residues" evidence="6">
    <location>
        <begin position="416"/>
        <end position="451"/>
    </location>
</feature>
<evidence type="ECO:0000313" key="10">
    <source>
        <dbReference type="Proteomes" id="UP000265040"/>
    </source>
</evidence>
<dbReference type="GO" id="GO:0006605">
    <property type="term" value="P:protein targeting"/>
    <property type="evidence" value="ECO:0007669"/>
    <property type="project" value="TreeGrafter"/>
</dbReference>
<evidence type="ECO:0000259" key="8">
    <source>
        <dbReference type="SMART" id="SM01424"/>
    </source>
</evidence>
<evidence type="ECO:0000256" key="3">
    <source>
        <dbReference type="ARBA" id="ARBA00023054"/>
    </source>
</evidence>
<dbReference type="Proteomes" id="UP000265040">
    <property type="component" value="Chromosome 11"/>
</dbReference>
<dbReference type="OrthoDB" id="10067624at2759"/>
<keyword evidence="10" id="KW-1185">Reference proteome</keyword>
<name>A0A3Q1HTS0_ANATE</name>
<dbReference type="GO" id="GO:0050811">
    <property type="term" value="F:GABA receptor binding"/>
    <property type="evidence" value="ECO:0007669"/>
    <property type="project" value="TreeGrafter"/>
</dbReference>
<dbReference type="GO" id="GO:0047496">
    <property type="term" value="P:vesicle transport along microtubule"/>
    <property type="evidence" value="ECO:0007669"/>
    <property type="project" value="TreeGrafter"/>
</dbReference>
<feature type="compositionally biased region" description="Pro residues" evidence="6">
    <location>
        <begin position="772"/>
        <end position="786"/>
    </location>
</feature>
<evidence type="ECO:0000259" key="7">
    <source>
        <dbReference type="SMART" id="SM01423"/>
    </source>
</evidence>
<dbReference type="PANTHER" id="PTHR15751">
    <property type="entry name" value="TRAFFICKING KINESIN-BINDING PROTEIN"/>
    <property type="match status" value="1"/>
</dbReference>
<keyword evidence="3 5" id="KW-0175">Coiled coil</keyword>
<keyword evidence="4" id="KW-0496">Mitochondrion</keyword>
<sequence>PDQRRRTNEEQYVSEGESSQLDTHPAPPECRDAETITDVCNSTDLPEFEIISLLEEQLPVYRLRADTVYGYDHDDWLHTPLVAPDARLDLTYEQIEETLKYFLLCADRVGQMTKTYNDIDAVTRLLEEKERDLELAARIGQSLLKKNRTLTEQNDYLEMQVGQITEEVAQLHHELNLKDELLQFYTNAAEESEDESSSSPTKVETASGGFVSNTLQRKLKELEEENLSLRSEANHLKSETETYEEKEQQLVNDCVKELRLSSLQISAIAEELARKTEDASRQQEEITHLLSQIVDLQKKAKSYAVENEELSQHLMAAKDAQRQLTAELQELEEKYLECIEMLHEAQEELKNLRNRNYPAGTPRRYHPLGLYPMDSLAAEIEGTMRKELSLDDPDCEEQKIHRKRVFETVKNVNQTVRQRSLTPTSANIPGSNQSLSARTSPQSSGLSTPHSSVYGGDITGDSVALDNRTQSILLETASNQDREKKATGAEDLRLALRRLSLRRQNNLSERRFFEEERERRRGGHGGLQEALGQESALNPSESIMSLGNLNLWASRGPYLPDKLQIVKPLEGSATLHHWQQLAQPHLGVILDARPGVVPKGYRPLELELEQVCLLEEEEPGEQYFQNLPTSSASATPAVPSTSTAYYPGKCMAHTSSTYTFTTCRILHPTDEQTRVTPSLNPVPGSSSCVMTSTLLGTPAATPCTPRRLSLRPSESSTNLRDATRTTSTSLGLVRLLQERGISAAMYHQSQGLDQSHGNGGVLLSTSITPNQAPNPDPLRPSTPPNSPTGQGASAVPTSAGFDFKSPSYDNFLASKPARSILKEVTRGMRGRQRGRDCESQTDVSVTVHNLNLLDKVKRLGVAGAPGARAMSPGPMLGPLGGLRRSGSPFGPDGLRRNRSYPAMVGASMAMKAPGPQE</sequence>
<feature type="region of interest" description="Disordered" evidence="6">
    <location>
        <begin position="188"/>
        <end position="210"/>
    </location>
</feature>
<reference evidence="9" key="1">
    <citation type="submission" date="2021-04" db="EMBL/GenBank/DDBJ databases">
        <authorList>
            <consortium name="Wellcome Sanger Institute Data Sharing"/>
        </authorList>
    </citation>
    <scope>NUCLEOTIDE SEQUENCE [LARGE SCALE GENOMIC DNA]</scope>
</reference>
<dbReference type="GO" id="GO:0005739">
    <property type="term" value="C:mitochondrion"/>
    <property type="evidence" value="ECO:0007669"/>
    <property type="project" value="UniProtKB-SubCell"/>
</dbReference>
<dbReference type="Pfam" id="PF04849">
    <property type="entry name" value="HAP1_N"/>
    <property type="match status" value="1"/>
</dbReference>
<comment type="similarity">
    <text evidence="2">Belongs to the milton family.</text>
</comment>
<evidence type="ECO:0000256" key="2">
    <source>
        <dbReference type="ARBA" id="ARBA00007007"/>
    </source>
</evidence>
<feature type="region of interest" description="Disordered" evidence="6">
    <location>
        <begin position="513"/>
        <end position="536"/>
    </location>
</feature>
<evidence type="ECO:0000256" key="6">
    <source>
        <dbReference type="SAM" id="MobiDB-lite"/>
    </source>
</evidence>
<feature type="compositionally biased region" description="Low complexity" evidence="6">
    <location>
        <begin position="705"/>
        <end position="716"/>
    </location>
</feature>
<feature type="domain" description="Trafficking kinesin-binding protein C-terminal" evidence="7">
    <location>
        <begin position="417"/>
        <end position="572"/>
    </location>
</feature>
<dbReference type="SMART" id="SM01424">
    <property type="entry name" value="HAP1_N"/>
    <property type="match status" value="1"/>
</dbReference>
<dbReference type="GO" id="GO:0008333">
    <property type="term" value="P:endosome to lysosome transport"/>
    <property type="evidence" value="ECO:0007669"/>
    <property type="project" value="TreeGrafter"/>
</dbReference>
<protein>
    <recommendedName>
        <fullName evidence="11">Trafficking protein, kinesin binding 1a</fullName>
    </recommendedName>
</protein>
<feature type="domain" description="HAP1 N-terminal" evidence="8">
    <location>
        <begin position="55"/>
        <end position="355"/>
    </location>
</feature>
<feature type="region of interest" description="Disordered" evidence="6">
    <location>
        <begin position="751"/>
        <end position="800"/>
    </location>
</feature>
<dbReference type="InterPro" id="IPR051946">
    <property type="entry name" value="Intracell_Traff-Reg"/>
</dbReference>
<dbReference type="Ensembl" id="ENSATET00000008623.3">
    <property type="protein sequence ID" value="ENSATEP00000008473.2"/>
    <property type="gene ID" value="ENSATEG00000005667.3"/>
</dbReference>
<evidence type="ECO:0000256" key="1">
    <source>
        <dbReference type="ARBA" id="ARBA00004173"/>
    </source>
</evidence>
<dbReference type="GeneTree" id="ENSGT00940000155697"/>
<organism evidence="9 10">
    <name type="scientific">Anabas testudineus</name>
    <name type="common">Climbing perch</name>
    <name type="synonym">Anthias testudineus</name>
    <dbReference type="NCBI Taxonomy" id="64144"/>
    <lineage>
        <taxon>Eukaryota</taxon>
        <taxon>Metazoa</taxon>
        <taxon>Chordata</taxon>
        <taxon>Craniata</taxon>
        <taxon>Vertebrata</taxon>
        <taxon>Euteleostomi</taxon>
        <taxon>Actinopterygii</taxon>
        <taxon>Neopterygii</taxon>
        <taxon>Teleostei</taxon>
        <taxon>Neoteleostei</taxon>
        <taxon>Acanthomorphata</taxon>
        <taxon>Anabantaria</taxon>
        <taxon>Anabantiformes</taxon>
        <taxon>Anabantoidei</taxon>
        <taxon>Anabantidae</taxon>
        <taxon>Anabas</taxon>
    </lineage>
</organism>
<feature type="compositionally biased region" description="Polar residues" evidence="6">
    <location>
        <begin position="200"/>
        <end position="210"/>
    </location>
</feature>
<dbReference type="InterPro" id="IPR006933">
    <property type="entry name" value="HAP1_N"/>
</dbReference>
<dbReference type="SMART" id="SM01423">
    <property type="entry name" value="Milton"/>
    <property type="match status" value="1"/>
</dbReference>
<dbReference type="AlphaFoldDB" id="A0A3Q1HTS0"/>
<feature type="compositionally biased region" description="Low complexity" evidence="6">
    <location>
        <begin position="871"/>
        <end position="888"/>
    </location>
</feature>
<evidence type="ECO:0008006" key="11">
    <source>
        <dbReference type="Google" id="ProtNLM"/>
    </source>
</evidence>
<dbReference type="GO" id="GO:0031410">
    <property type="term" value="C:cytoplasmic vesicle"/>
    <property type="evidence" value="ECO:0007669"/>
    <property type="project" value="TreeGrafter"/>
</dbReference>
<accession>A0A3Q1HTS0</accession>
<dbReference type="GO" id="GO:0098957">
    <property type="term" value="P:anterograde axonal transport of mitochondrion"/>
    <property type="evidence" value="ECO:0007669"/>
    <property type="project" value="TreeGrafter"/>
</dbReference>
<dbReference type="GO" id="GO:0048311">
    <property type="term" value="P:mitochondrion distribution"/>
    <property type="evidence" value="ECO:0007669"/>
    <property type="project" value="TreeGrafter"/>
</dbReference>
<feature type="region of interest" description="Disordered" evidence="6">
    <location>
        <begin position="871"/>
        <end position="900"/>
    </location>
</feature>
<evidence type="ECO:0000256" key="5">
    <source>
        <dbReference type="SAM" id="Coils"/>
    </source>
</evidence>
<dbReference type="InParanoid" id="A0A3Q1HTS0"/>
<feature type="coiled-coil region" evidence="5">
    <location>
        <begin position="212"/>
        <end position="355"/>
    </location>
</feature>
<feature type="region of interest" description="Disordered" evidence="6">
    <location>
        <begin position="416"/>
        <end position="459"/>
    </location>
</feature>
<reference evidence="9" key="2">
    <citation type="submission" date="2025-08" db="UniProtKB">
        <authorList>
            <consortium name="Ensembl"/>
        </authorList>
    </citation>
    <scope>IDENTIFICATION</scope>
</reference>
<feature type="region of interest" description="Disordered" evidence="6">
    <location>
        <begin position="1"/>
        <end position="27"/>
    </location>
</feature>
<dbReference type="GO" id="GO:0030425">
    <property type="term" value="C:dendrite"/>
    <property type="evidence" value="ECO:0007669"/>
    <property type="project" value="TreeGrafter"/>
</dbReference>
<dbReference type="PANTHER" id="PTHR15751:SF11">
    <property type="entry name" value="TRAFFICKING KINESIN-BINDING PROTEIN 1"/>
    <property type="match status" value="1"/>
</dbReference>
<comment type="subcellular location">
    <subcellularLocation>
        <location evidence="1">Mitochondrion</location>
    </subcellularLocation>
</comment>
<dbReference type="InterPro" id="IPR022154">
    <property type="entry name" value="TRAK1/2_C"/>
</dbReference>
<proteinExistence type="inferred from homology"/>
<gene>
    <name evidence="9" type="primary">TRAK1</name>
</gene>
<dbReference type="Pfam" id="PF12448">
    <property type="entry name" value="Milton"/>
    <property type="match status" value="1"/>
</dbReference>
<dbReference type="GO" id="GO:0017022">
    <property type="term" value="F:myosin binding"/>
    <property type="evidence" value="ECO:0007669"/>
    <property type="project" value="TreeGrafter"/>
</dbReference>
<evidence type="ECO:0000313" key="9">
    <source>
        <dbReference type="Ensembl" id="ENSATEP00000008473.2"/>
    </source>
</evidence>
<dbReference type="GO" id="GO:0022008">
    <property type="term" value="P:neurogenesis"/>
    <property type="evidence" value="ECO:0007669"/>
    <property type="project" value="TreeGrafter"/>
</dbReference>
<dbReference type="GO" id="GO:1904115">
    <property type="term" value="C:axon cytoplasm"/>
    <property type="evidence" value="ECO:0007669"/>
    <property type="project" value="GOC"/>
</dbReference>
<reference evidence="9" key="3">
    <citation type="submission" date="2025-09" db="UniProtKB">
        <authorList>
            <consortium name="Ensembl"/>
        </authorList>
    </citation>
    <scope>IDENTIFICATION</scope>
</reference>
<feature type="region of interest" description="Disordered" evidence="6">
    <location>
        <begin position="699"/>
        <end position="725"/>
    </location>
</feature>
<evidence type="ECO:0000256" key="4">
    <source>
        <dbReference type="ARBA" id="ARBA00023128"/>
    </source>
</evidence>